<comment type="caution">
    <text evidence="4">Lacks conserved residue(s) required for the propagation of feature annotation.</text>
</comment>
<dbReference type="GO" id="GO:1990351">
    <property type="term" value="C:transporter complex"/>
    <property type="evidence" value="ECO:0007669"/>
    <property type="project" value="TreeGrafter"/>
</dbReference>
<comment type="subunit">
    <text evidence="4">Component of the lipopolysaccharide transport and assembly complex. Interacts with LptE and LptA.</text>
</comment>
<proteinExistence type="inferred from homology"/>
<evidence type="ECO:0000259" key="6">
    <source>
        <dbReference type="Pfam" id="PF04453"/>
    </source>
</evidence>
<name>A0A2K8QSY9_9GAMM</name>
<keyword evidence="3 4" id="KW-0998">Cell outer membrane</keyword>
<feature type="signal peptide" evidence="4">
    <location>
        <begin position="1"/>
        <end position="36"/>
    </location>
</feature>
<evidence type="ECO:0000313" key="7">
    <source>
        <dbReference type="EMBL" id="ATZ95890.1"/>
    </source>
</evidence>
<comment type="function">
    <text evidence="4">Together with LptE, is involved in the assembly of lipopolysaccharide (LPS) at the surface of the outer membrane.</text>
</comment>
<evidence type="ECO:0000256" key="4">
    <source>
        <dbReference type="HAMAP-Rule" id="MF_01411"/>
    </source>
</evidence>
<evidence type="ECO:0000256" key="1">
    <source>
        <dbReference type="ARBA" id="ARBA00022729"/>
    </source>
</evidence>
<comment type="subcellular location">
    <subcellularLocation>
        <location evidence="4">Cell outer membrane</location>
    </subcellularLocation>
</comment>
<organism evidence="7 8">
    <name type="scientific">Dickeya fangzhongdai</name>
    <dbReference type="NCBI Taxonomy" id="1778540"/>
    <lineage>
        <taxon>Bacteria</taxon>
        <taxon>Pseudomonadati</taxon>
        <taxon>Pseudomonadota</taxon>
        <taxon>Gammaproteobacteria</taxon>
        <taxon>Enterobacterales</taxon>
        <taxon>Pectobacteriaceae</taxon>
        <taxon>Dickeya</taxon>
    </lineage>
</organism>
<dbReference type="EMBL" id="CP025003">
    <property type="protein sequence ID" value="ATZ95890.1"/>
    <property type="molecule type" value="Genomic_DNA"/>
</dbReference>
<dbReference type="PANTHER" id="PTHR30189">
    <property type="entry name" value="LPS-ASSEMBLY PROTEIN"/>
    <property type="match status" value="1"/>
</dbReference>
<dbReference type="InterPro" id="IPR005653">
    <property type="entry name" value="OstA-like_N"/>
</dbReference>
<dbReference type="InterPro" id="IPR007543">
    <property type="entry name" value="LptD_C"/>
</dbReference>
<sequence precursor="true">MMPLMTEHQIPRMKKSFPTLLASLIWSALYSQHALADLASQCMSGVPVYNRPLVNGDTSQLPVHIKADQSQANYPDSAVFTGNVNVEQGNRVLTADQVQLHQKPQPGQADPIRTVTAIGNVHYDDNQVILKGPRAWSNLNTKDTDVENGDYLMVGRQGRGDADKMKQRENNRYTILDNGSFTSCLPGDDSWSVVGSEVIQDRQEEVAEIWNARFHIAGVPVFYSPYMQLPIGDKRRSGFLIPNAKYGNRNGFELITPYYWNIAPNYDATITPHVQTNRGIQWQNEFRNLSRFGFSVVEFDWLQNDRQYKSDVLSGKSGYAADDNYNRWLFHWMHSGVVDQVWRINVDYTKVSDQNYFTDLDSVYGNTTDGYATQKFSLGYATRNWDATLSTRQYQIFSNLANRDVYRAMPQLDINFAKNDIGPFDLYLYGQAAKFTNVNPNMPDATRLHIEPTLSLPLSNGWASLNTETKLMATHYQQENLDTYRNNPNNSAEQRLESQRLKDNVNRVMPQFKTDGKMVFERNMDWAKGYTQTLEPRAQYLYVPYRDQSTIRAYDSTLLQADYAGLFRDRTFSGLDRIASANQVSTGVTTRLYDSTLEERFNASLGQIYYFERPRTGTASTIDQNDDRGSLSWAGDSYWKFADNWGIRGGAQYDQRLKDFTLGDAVLEYRGGGERMFQLNYRFASSKYIQAMLPTVTNPGFQQGISQIGATASWPLTDRWAIVGAYYYDTKANQPADQLLGLQYNTCCWAVNVGYERKITKWDSNTNQSVYDNKIGFSFELRGLSSNYGLGTEKMLKNGILPYQRAF</sequence>
<feature type="domain" description="Organic solvent tolerance-like N-terminal" evidence="5">
    <location>
        <begin position="64"/>
        <end position="205"/>
    </location>
</feature>
<keyword evidence="8" id="KW-1185">Reference proteome</keyword>
<keyword evidence="1 4" id="KW-0732">Signal</keyword>
<dbReference type="GeneID" id="66566423"/>
<dbReference type="AlphaFoldDB" id="A0A2K8QSY9"/>
<dbReference type="GO" id="GO:0015920">
    <property type="term" value="P:lipopolysaccharide transport"/>
    <property type="evidence" value="ECO:0007669"/>
    <property type="project" value="InterPro"/>
</dbReference>
<dbReference type="Pfam" id="PF03968">
    <property type="entry name" value="LptD_N"/>
    <property type="match status" value="1"/>
</dbReference>
<protein>
    <recommendedName>
        <fullName evidence="4">LPS-assembly protein LptD</fullName>
    </recommendedName>
</protein>
<dbReference type="HAMAP" id="MF_01411">
    <property type="entry name" value="LPS_assembly_LptD"/>
    <property type="match status" value="1"/>
</dbReference>
<dbReference type="InterPro" id="IPR020889">
    <property type="entry name" value="LipoPS_assembly_LptD"/>
</dbReference>
<reference evidence="8" key="1">
    <citation type="journal article" date="2018" name="Genome Announc.">
        <title>Complete genome sequence of a Dickeya fangzhongdai type strain causing bleeding canker of pear tree trunks.</title>
        <authorList>
            <person name="Zhao Y."/>
            <person name="Tian Y."/>
            <person name="Li X."/>
            <person name="Hu B."/>
        </authorList>
    </citation>
    <scope>NUCLEOTIDE SEQUENCE [LARGE SCALE GENOMIC DNA]</scope>
    <source>
        <strain evidence="8">DSM 101947</strain>
    </source>
</reference>
<dbReference type="Gene3D" id="2.60.450.10">
    <property type="entry name" value="Lipopolysaccharide (LPS) transport protein A like domain"/>
    <property type="match status" value="1"/>
</dbReference>
<evidence type="ECO:0000256" key="3">
    <source>
        <dbReference type="ARBA" id="ARBA00023237"/>
    </source>
</evidence>
<dbReference type="GO" id="GO:0043165">
    <property type="term" value="P:Gram-negative-bacterium-type cell outer membrane assembly"/>
    <property type="evidence" value="ECO:0007669"/>
    <property type="project" value="UniProtKB-UniRule"/>
</dbReference>
<dbReference type="PANTHER" id="PTHR30189:SF1">
    <property type="entry name" value="LPS-ASSEMBLY PROTEIN LPTD"/>
    <property type="match status" value="1"/>
</dbReference>
<accession>A0A2K8QSY9</accession>
<feature type="chain" id="PRO_5015013277" description="LPS-assembly protein LptD" evidence="4">
    <location>
        <begin position="37"/>
        <end position="807"/>
    </location>
</feature>
<dbReference type="Proteomes" id="UP000231901">
    <property type="component" value="Chromosome"/>
</dbReference>
<dbReference type="GO" id="GO:0009279">
    <property type="term" value="C:cell outer membrane"/>
    <property type="evidence" value="ECO:0007669"/>
    <property type="project" value="UniProtKB-SubCell"/>
</dbReference>
<dbReference type="Pfam" id="PF04453">
    <property type="entry name" value="LptD"/>
    <property type="match status" value="1"/>
</dbReference>
<dbReference type="NCBIfam" id="NF002997">
    <property type="entry name" value="PRK03761.1"/>
    <property type="match status" value="1"/>
</dbReference>
<comment type="similarity">
    <text evidence="4">Belongs to the LptD family.</text>
</comment>
<evidence type="ECO:0000256" key="2">
    <source>
        <dbReference type="ARBA" id="ARBA00023136"/>
    </source>
</evidence>
<feature type="domain" description="LptD C-terminal" evidence="6">
    <location>
        <begin position="326"/>
        <end position="720"/>
    </location>
</feature>
<dbReference type="RefSeq" id="WP_082170982.1">
    <property type="nucleotide sequence ID" value="NZ_BMJF01000005.1"/>
</dbReference>
<evidence type="ECO:0000313" key="8">
    <source>
        <dbReference type="Proteomes" id="UP000231901"/>
    </source>
</evidence>
<dbReference type="KEGG" id="dfn:CVE23_19095"/>
<evidence type="ECO:0000259" key="5">
    <source>
        <dbReference type="Pfam" id="PF03968"/>
    </source>
</evidence>
<keyword evidence="2 4" id="KW-0472">Membrane</keyword>
<gene>
    <name evidence="4" type="primary">lptD</name>
    <name evidence="7" type="ORF">CVE23_19095</name>
</gene>
<dbReference type="InterPro" id="IPR050218">
    <property type="entry name" value="LptD"/>
</dbReference>
<dbReference type="OrthoDB" id="9760225at2"/>